<dbReference type="EMBL" id="LKCW01000142">
    <property type="protein sequence ID" value="KPM38155.1"/>
    <property type="molecule type" value="Genomic_DNA"/>
</dbReference>
<protein>
    <recommendedName>
        <fullName evidence="2">Acyltransferase 3 domain-containing protein</fullName>
    </recommendedName>
</protein>
<gene>
    <name evidence="3" type="ORF">AK830_g8412</name>
</gene>
<evidence type="ECO:0000259" key="2">
    <source>
        <dbReference type="Pfam" id="PF01757"/>
    </source>
</evidence>
<evidence type="ECO:0000256" key="1">
    <source>
        <dbReference type="SAM" id="Phobius"/>
    </source>
</evidence>
<organism evidence="3 4">
    <name type="scientific">Neonectria ditissima</name>
    <dbReference type="NCBI Taxonomy" id="78410"/>
    <lineage>
        <taxon>Eukaryota</taxon>
        <taxon>Fungi</taxon>
        <taxon>Dikarya</taxon>
        <taxon>Ascomycota</taxon>
        <taxon>Pezizomycotina</taxon>
        <taxon>Sordariomycetes</taxon>
        <taxon>Hypocreomycetidae</taxon>
        <taxon>Hypocreales</taxon>
        <taxon>Nectriaceae</taxon>
        <taxon>Neonectria</taxon>
    </lineage>
</organism>
<dbReference type="InterPro" id="IPR002656">
    <property type="entry name" value="Acyl_transf_3_dom"/>
</dbReference>
<proteinExistence type="predicted"/>
<accession>A0A0P7BBG0</accession>
<name>A0A0P7BBG0_9HYPO</name>
<feature type="transmembrane region" description="Helical" evidence="1">
    <location>
        <begin position="325"/>
        <end position="342"/>
    </location>
</feature>
<dbReference type="InterPro" id="IPR050879">
    <property type="entry name" value="Acyltransferase_3"/>
</dbReference>
<sequence>MLYFQRLNARRCFAWLRESPNSPPSSTAWLDGLRGIAALLVFWHHHQMWARTLRTGATMERSFGYNDTYYLATLPIVRLLFSGGHFAVAIFFVVSGYGLSVKPLRLIHSGRHQELGSALASSIFRRWLRLFAPVACTTLTYLTLWHVVGFDVHATKPQETWSAELYTWFRQFKEFSFVFSTHIGPSGYSPRFDYNPHLWTIPIEMKGSLITYASILSLSRCSIRTRLGWQVALVLYFLYIVDGWYGAMFVAGSILRECDLLINRRRPAPLHLLAAKTRAVYWSLIVLGLVLGGVPHTPSATVLRRNPGWYYLSFLKPEAMSDHKWIYLFCASSLVVATVPRLPETKRILETQTCRYLGNISYGLYLVHGPILWTIGDGLYAAAGCWQPEKPHASGSTSVLGIKTFMVPIKEPLGLERSFLLPQLFLLPVTLILASTVHRYVDRPSVKFMQWIYTRCLSDTSPQGGE</sequence>
<evidence type="ECO:0000313" key="3">
    <source>
        <dbReference type="EMBL" id="KPM38155.1"/>
    </source>
</evidence>
<feature type="transmembrane region" description="Helical" evidence="1">
    <location>
        <begin position="127"/>
        <end position="148"/>
    </location>
</feature>
<feature type="transmembrane region" description="Helical" evidence="1">
    <location>
        <begin position="362"/>
        <end position="383"/>
    </location>
</feature>
<dbReference type="GO" id="GO:0016747">
    <property type="term" value="F:acyltransferase activity, transferring groups other than amino-acyl groups"/>
    <property type="evidence" value="ECO:0007669"/>
    <property type="project" value="InterPro"/>
</dbReference>
<feature type="transmembrane region" description="Helical" evidence="1">
    <location>
        <begin position="420"/>
        <end position="441"/>
    </location>
</feature>
<keyword evidence="4" id="KW-1185">Reference proteome</keyword>
<reference evidence="3 4" key="1">
    <citation type="submission" date="2015-09" db="EMBL/GenBank/DDBJ databases">
        <title>Draft genome of a European isolate of the apple canker pathogen Neonectria ditissima.</title>
        <authorList>
            <person name="Gomez-Cortecero A."/>
            <person name="Harrison R.J."/>
            <person name="Armitage A.D."/>
        </authorList>
    </citation>
    <scope>NUCLEOTIDE SEQUENCE [LARGE SCALE GENOMIC DNA]</scope>
    <source>
        <strain evidence="3 4">R09/05</strain>
    </source>
</reference>
<feature type="transmembrane region" description="Helical" evidence="1">
    <location>
        <begin position="279"/>
        <end position="297"/>
    </location>
</feature>
<keyword evidence="1" id="KW-0472">Membrane</keyword>
<dbReference type="Pfam" id="PF01757">
    <property type="entry name" value="Acyl_transf_3"/>
    <property type="match status" value="1"/>
</dbReference>
<feature type="domain" description="Acyltransferase 3" evidence="2">
    <location>
        <begin position="28"/>
        <end position="382"/>
    </location>
</feature>
<feature type="transmembrane region" description="Helical" evidence="1">
    <location>
        <begin position="236"/>
        <end position="258"/>
    </location>
</feature>
<dbReference type="AlphaFoldDB" id="A0A0P7BBG0"/>
<keyword evidence="1" id="KW-1133">Transmembrane helix</keyword>
<keyword evidence="1" id="KW-0812">Transmembrane</keyword>
<dbReference type="PANTHER" id="PTHR23028:SF125">
    <property type="entry name" value="ACYLTRANSFERASE"/>
    <property type="match status" value="1"/>
</dbReference>
<dbReference type="PANTHER" id="PTHR23028">
    <property type="entry name" value="ACETYLTRANSFERASE"/>
    <property type="match status" value="1"/>
</dbReference>
<dbReference type="OrthoDB" id="5819582at2759"/>
<evidence type="ECO:0000313" key="4">
    <source>
        <dbReference type="Proteomes" id="UP000050424"/>
    </source>
</evidence>
<comment type="caution">
    <text evidence="3">The sequence shown here is derived from an EMBL/GenBank/DDBJ whole genome shotgun (WGS) entry which is preliminary data.</text>
</comment>
<feature type="transmembrane region" description="Helical" evidence="1">
    <location>
        <begin position="76"/>
        <end position="99"/>
    </location>
</feature>
<dbReference type="STRING" id="78410.A0A0P7BBG0"/>
<dbReference type="Proteomes" id="UP000050424">
    <property type="component" value="Unassembled WGS sequence"/>
</dbReference>